<name>A0A6I6ILL8_9RHOB</name>
<reference evidence="3" key="1">
    <citation type="submission" date="2018-12" db="EMBL/GenBank/DDBJ databases">
        <title>Complete genome sequence of Roseovarius sp. MME-070.</title>
        <authorList>
            <person name="Nam Y.-D."/>
            <person name="Kang J."/>
            <person name="Chung W.-H."/>
            <person name="Park Y.S."/>
        </authorList>
    </citation>
    <scope>NUCLEOTIDE SEQUENCE [LARGE SCALE GENOMIC DNA]</scope>
    <source>
        <strain evidence="3">MME-070</strain>
    </source>
</reference>
<organism evidence="2 3">
    <name type="scientific">Roseovarius faecimaris</name>
    <dbReference type="NCBI Taxonomy" id="2494550"/>
    <lineage>
        <taxon>Bacteria</taxon>
        <taxon>Pseudomonadati</taxon>
        <taxon>Pseudomonadota</taxon>
        <taxon>Alphaproteobacteria</taxon>
        <taxon>Rhodobacterales</taxon>
        <taxon>Roseobacteraceae</taxon>
        <taxon>Roseovarius</taxon>
    </lineage>
</organism>
<sequence length="208" mass="23845">MVFHIVGGKWDESVDVNDQHSWIEVLEGDHQNIRLIDATQDDGILITKKGWTVGRPMQSEGMPTKVIRKGVGFKLKPLLDVEAFYGQFLVNDKFKDIVEKLEPGVHQFFPMELYVGDEFQRTDYFFNICNRLDTMDREQSFPINARGFYRPQEGEPHRLVFSTAKIGNHHAWRDKCVPGGAAYISNELARRLQDVGITGVGYNARDEL</sequence>
<feature type="domain" description="Immunity MXAN-0049 protein" evidence="1">
    <location>
        <begin position="77"/>
        <end position="203"/>
    </location>
</feature>
<evidence type="ECO:0000259" key="1">
    <source>
        <dbReference type="Pfam" id="PF07791"/>
    </source>
</evidence>
<gene>
    <name evidence="2" type="ORF">EI983_03945</name>
</gene>
<dbReference type="EMBL" id="CP034348">
    <property type="protein sequence ID" value="QGX97475.1"/>
    <property type="molecule type" value="Genomic_DNA"/>
</dbReference>
<protein>
    <recommendedName>
        <fullName evidence="1">Immunity MXAN-0049 protein domain-containing protein</fullName>
    </recommendedName>
</protein>
<keyword evidence="3" id="KW-1185">Reference proteome</keyword>
<dbReference type="KEGG" id="rom:EI983_03945"/>
<proteinExistence type="predicted"/>
<dbReference type="Pfam" id="PF07791">
    <property type="entry name" value="Imm11"/>
    <property type="match status" value="1"/>
</dbReference>
<dbReference type="RefSeq" id="WP_157706111.1">
    <property type="nucleotide sequence ID" value="NZ_CP034348.1"/>
</dbReference>
<evidence type="ECO:0000313" key="3">
    <source>
        <dbReference type="Proteomes" id="UP000428330"/>
    </source>
</evidence>
<dbReference type="AlphaFoldDB" id="A0A6I6ILL8"/>
<accession>A0A6I6ILL8</accession>
<dbReference type="InterPro" id="IPR012433">
    <property type="entry name" value="Imm11"/>
</dbReference>
<dbReference type="Proteomes" id="UP000428330">
    <property type="component" value="Chromosome"/>
</dbReference>
<dbReference type="OrthoDB" id="8660107at2"/>
<evidence type="ECO:0000313" key="2">
    <source>
        <dbReference type="EMBL" id="QGX97475.1"/>
    </source>
</evidence>